<reference evidence="1 2" key="1">
    <citation type="journal article" date="2019" name="Int. J. Syst. Evol. Microbiol.">
        <title>The Global Catalogue of Microorganisms (GCM) 10K type strain sequencing project: providing services to taxonomists for standard genome sequencing and annotation.</title>
        <authorList>
            <consortium name="The Broad Institute Genomics Platform"/>
            <consortium name="The Broad Institute Genome Sequencing Center for Infectious Disease"/>
            <person name="Wu L."/>
            <person name="Ma J."/>
        </authorList>
    </citation>
    <scope>NUCLEOTIDE SEQUENCE [LARGE SCALE GENOMIC DNA]</scope>
    <source>
        <strain evidence="1 2">CGMCC 1.12720</strain>
    </source>
</reference>
<accession>A0ACB5PV76</accession>
<sequence>MTRASLLHILDNLGGISETEVQELEQLAATFPYCQTAHLLLAKAAHDRGSMLAAQRLRRAATYAVDREQLRALIELPAPQTLAEAFTPSKEEQAEAVATAQLALAVPPSVDIITAEPELLQAADYITSPETDSPNNQPLDGAYDTGETDVQDTSSTTTELEADLAIAEEAPAEPSASEAALLNDTPETRAHASVEAANELETPLHEVDAQLPEELLDSDEAIINADLPAEEEPVEESVKVEADIAASTEESDAAAPELTLEQPIEQPFIPTGEREESVVAPELEVEPEFTEEELPLSPPPIRPPAEVGSSRFEFGLAQTLPVPTYNLFEVEKAAKQTAVIPPFWADEEVGYAPGLGSRLGFCLQAHDEYSLDLPPSAFFEPDALLLQHLKQHQPVPPPVPTSIDLIDKFLRSKPRFRAPLPLPPTTEAQADLSVRSTLAEPSLASESLARILARQGKIGKAIEIYERLIVRQPEKKAYFADQIQQLQTFE</sequence>
<protein>
    <submittedName>
        <fullName evidence="1">Uncharacterized protein</fullName>
    </submittedName>
</protein>
<proteinExistence type="predicted"/>
<gene>
    <name evidence="1" type="ORF">GCM10011375_32300</name>
</gene>
<organism evidence="1 2">
    <name type="scientific">Hymenobacter qilianensis</name>
    <dbReference type="NCBI Taxonomy" id="1385715"/>
    <lineage>
        <taxon>Bacteria</taxon>
        <taxon>Pseudomonadati</taxon>
        <taxon>Bacteroidota</taxon>
        <taxon>Cytophagia</taxon>
        <taxon>Cytophagales</taxon>
        <taxon>Hymenobacteraceae</taxon>
        <taxon>Hymenobacter</taxon>
    </lineage>
</organism>
<dbReference type="Proteomes" id="UP000605392">
    <property type="component" value="Unassembled WGS sequence"/>
</dbReference>
<dbReference type="EMBL" id="BMFN01000003">
    <property type="protein sequence ID" value="GGF74788.1"/>
    <property type="molecule type" value="Genomic_DNA"/>
</dbReference>
<name>A0ACB5PV76_9BACT</name>
<comment type="caution">
    <text evidence="1">The sequence shown here is derived from an EMBL/GenBank/DDBJ whole genome shotgun (WGS) entry which is preliminary data.</text>
</comment>
<keyword evidence="2" id="KW-1185">Reference proteome</keyword>
<evidence type="ECO:0000313" key="1">
    <source>
        <dbReference type="EMBL" id="GGF74788.1"/>
    </source>
</evidence>
<evidence type="ECO:0000313" key="2">
    <source>
        <dbReference type="Proteomes" id="UP000605392"/>
    </source>
</evidence>